<feature type="compositionally biased region" description="Basic and acidic residues" evidence="1">
    <location>
        <begin position="156"/>
        <end position="166"/>
    </location>
</feature>
<accession>A0A8H3KZR1</accession>
<gene>
    <name evidence="2" type="ORF">RCL2_000407800</name>
</gene>
<feature type="region of interest" description="Disordered" evidence="1">
    <location>
        <begin position="156"/>
        <end position="186"/>
    </location>
</feature>
<name>A0A8H3KZR1_9GLOM</name>
<sequence>MRDYRISEYLKNLSFLSNEEMNKDYPVKPFQRPYSQRNNNSARFDRIEEGLEKTQNNVNHKGSCPKGLVAQSNFIQSYFMPLKLIVPSNSNDEENDGDDGGSKFGILNDATINALGIKDKDGKIVTATENFTCIDNEEPEPILCLAYIIPTFSKAPEVEDPPKEEQDQASTNASSLTGKKDLKKSA</sequence>
<reference evidence="2" key="1">
    <citation type="submission" date="2019-10" db="EMBL/GenBank/DDBJ databases">
        <title>Conservation and host-specific expression of non-tandemly repeated heterogenous ribosome RNA gene in arbuscular mycorrhizal fungi.</title>
        <authorList>
            <person name="Maeda T."/>
            <person name="Kobayashi Y."/>
            <person name="Nakagawa T."/>
            <person name="Ezawa T."/>
            <person name="Yamaguchi K."/>
            <person name="Bino T."/>
            <person name="Nishimoto Y."/>
            <person name="Shigenobu S."/>
            <person name="Kawaguchi M."/>
        </authorList>
    </citation>
    <scope>NUCLEOTIDE SEQUENCE</scope>
    <source>
        <strain evidence="2">HR1</strain>
    </source>
</reference>
<proteinExistence type="predicted"/>
<dbReference type="AlphaFoldDB" id="A0A8H3KZR1"/>
<feature type="compositionally biased region" description="Polar residues" evidence="1">
    <location>
        <begin position="168"/>
        <end position="177"/>
    </location>
</feature>
<evidence type="ECO:0000313" key="2">
    <source>
        <dbReference type="EMBL" id="GES76679.1"/>
    </source>
</evidence>
<dbReference type="Proteomes" id="UP000615446">
    <property type="component" value="Unassembled WGS sequence"/>
</dbReference>
<protein>
    <submittedName>
        <fullName evidence="2">Uncharacterized protein</fullName>
    </submittedName>
</protein>
<organism evidence="2 3">
    <name type="scientific">Rhizophagus clarus</name>
    <dbReference type="NCBI Taxonomy" id="94130"/>
    <lineage>
        <taxon>Eukaryota</taxon>
        <taxon>Fungi</taxon>
        <taxon>Fungi incertae sedis</taxon>
        <taxon>Mucoromycota</taxon>
        <taxon>Glomeromycotina</taxon>
        <taxon>Glomeromycetes</taxon>
        <taxon>Glomerales</taxon>
        <taxon>Glomeraceae</taxon>
        <taxon>Rhizophagus</taxon>
    </lineage>
</organism>
<comment type="caution">
    <text evidence="2">The sequence shown here is derived from an EMBL/GenBank/DDBJ whole genome shotgun (WGS) entry which is preliminary data.</text>
</comment>
<evidence type="ECO:0000256" key="1">
    <source>
        <dbReference type="SAM" id="MobiDB-lite"/>
    </source>
</evidence>
<dbReference type="EMBL" id="BLAL01000025">
    <property type="protein sequence ID" value="GES76679.1"/>
    <property type="molecule type" value="Genomic_DNA"/>
</dbReference>
<evidence type="ECO:0000313" key="3">
    <source>
        <dbReference type="Proteomes" id="UP000615446"/>
    </source>
</evidence>